<dbReference type="AlphaFoldDB" id="A0AAN9Y8G0"/>
<evidence type="ECO:0000256" key="2">
    <source>
        <dbReference type="ARBA" id="ARBA00009072"/>
    </source>
</evidence>
<evidence type="ECO:0000256" key="1">
    <source>
        <dbReference type="ARBA" id="ARBA00004123"/>
    </source>
</evidence>
<dbReference type="Pfam" id="PF09751">
    <property type="entry name" value="Es2"/>
    <property type="match status" value="1"/>
</dbReference>
<evidence type="ECO:0000256" key="3">
    <source>
        <dbReference type="ARBA" id="ARBA00023242"/>
    </source>
</evidence>
<feature type="region of interest" description="Disordered" evidence="4">
    <location>
        <begin position="423"/>
        <end position="456"/>
    </location>
</feature>
<keyword evidence="3" id="KW-0539">Nucleus</keyword>
<name>A0AAN9Y8G0_9HEMI</name>
<comment type="subcellular location">
    <subcellularLocation>
        <location evidence="1">Nucleus</location>
    </subcellularLocation>
</comment>
<dbReference type="InterPro" id="IPR019148">
    <property type="entry name" value="Nuclear_protein_DGCR14_ESS-2"/>
</dbReference>
<sequence length="513" mass="57446">MNTNTKSLTSAKDPDEPGSLALAVINETKDVVFKKPYPVAGSKRKIEILDEESYLEEIGKIIQRDFFPDLEKMKAQNAYLEAVESNDVVKLREIYSKYSIGRRPPSESCQSPATFETPVLKKIESTEVPKVLDSDNKETIDLSKSPDKEKRLDEFLKTHTSEDNESFEDLVKESDLRQRAKHPWLFKNDCPALPPSSEPLAIEDRPVEVDTWAYKNKNYIMYVPDGVEFSRDEKLDMIKKKKEINYKATRLAECPFNEQQNKEAIQTLALCQARVSDGKIGVDGKELSMTDTPNINGYNFVKTPSPMPGVEDSPLMTWGQIEGTPFRLDGSDTPIRPGLPGPVFKMAEPPMREKLAHALAEKAGEKNRDKKQKALEIAKKQLTMASPNVNSSPFERFDAVTPSTPRLSGSGLKSRADFLLLSPRSPAKRLKPTTPLRISDSPKPASTSSSSSLLNSQRLTDNLLNLNLTKRSDQNVTDNLLNTNNSKRPSESLTDDLLDLKLPDRPKAADFFS</sequence>
<accession>A0AAN9Y8G0</accession>
<gene>
    <name evidence="5" type="ORF">V9T40_009710</name>
</gene>
<dbReference type="PANTHER" id="PTHR12940:SF0">
    <property type="entry name" value="SPLICING FACTOR ESS-2 HOMOLOG"/>
    <property type="match status" value="1"/>
</dbReference>
<feature type="region of interest" description="Disordered" evidence="4">
    <location>
        <begin position="386"/>
        <end position="411"/>
    </location>
</feature>
<evidence type="ECO:0000256" key="4">
    <source>
        <dbReference type="SAM" id="MobiDB-lite"/>
    </source>
</evidence>
<dbReference type="EMBL" id="JBBCAQ010000010">
    <property type="protein sequence ID" value="KAK7602269.1"/>
    <property type="molecule type" value="Genomic_DNA"/>
</dbReference>
<evidence type="ECO:0000313" key="5">
    <source>
        <dbReference type="EMBL" id="KAK7602269.1"/>
    </source>
</evidence>
<dbReference type="Proteomes" id="UP001367676">
    <property type="component" value="Unassembled WGS sequence"/>
</dbReference>
<dbReference type="PANTHER" id="PTHR12940">
    <property type="entry name" value="ES-2 PROTEIN - RELATED"/>
    <property type="match status" value="1"/>
</dbReference>
<keyword evidence="6" id="KW-1185">Reference proteome</keyword>
<comment type="caution">
    <text evidence="5">The sequence shown here is derived from an EMBL/GenBank/DDBJ whole genome shotgun (WGS) entry which is preliminary data.</text>
</comment>
<organism evidence="5 6">
    <name type="scientific">Parthenolecanium corni</name>
    <dbReference type="NCBI Taxonomy" id="536013"/>
    <lineage>
        <taxon>Eukaryota</taxon>
        <taxon>Metazoa</taxon>
        <taxon>Ecdysozoa</taxon>
        <taxon>Arthropoda</taxon>
        <taxon>Hexapoda</taxon>
        <taxon>Insecta</taxon>
        <taxon>Pterygota</taxon>
        <taxon>Neoptera</taxon>
        <taxon>Paraneoptera</taxon>
        <taxon>Hemiptera</taxon>
        <taxon>Sternorrhyncha</taxon>
        <taxon>Coccoidea</taxon>
        <taxon>Coccidae</taxon>
        <taxon>Parthenolecanium</taxon>
    </lineage>
</organism>
<dbReference type="GO" id="GO:0071013">
    <property type="term" value="C:catalytic step 2 spliceosome"/>
    <property type="evidence" value="ECO:0007669"/>
    <property type="project" value="TreeGrafter"/>
</dbReference>
<proteinExistence type="inferred from homology"/>
<comment type="similarity">
    <text evidence="2">Belongs to the ESS2 family.</text>
</comment>
<reference evidence="5 6" key="1">
    <citation type="submission" date="2024-03" db="EMBL/GenBank/DDBJ databases">
        <title>Adaptation during the transition from Ophiocordyceps entomopathogen to insect associate is accompanied by gene loss and intensified selection.</title>
        <authorList>
            <person name="Ward C.M."/>
            <person name="Onetto C.A."/>
            <person name="Borneman A.R."/>
        </authorList>
    </citation>
    <scope>NUCLEOTIDE SEQUENCE [LARGE SCALE GENOMIC DNA]</scope>
    <source>
        <strain evidence="5">AWRI1</strain>
        <tissue evidence="5">Single Adult Female</tissue>
    </source>
</reference>
<feature type="compositionally biased region" description="Low complexity" evidence="4">
    <location>
        <begin position="439"/>
        <end position="456"/>
    </location>
</feature>
<evidence type="ECO:0008006" key="7">
    <source>
        <dbReference type="Google" id="ProtNLM"/>
    </source>
</evidence>
<protein>
    <recommendedName>
        <fullName evidence="7">DGCR14</fullName>
    </recommendedName>
</protein>
<evidence type="ECO:0000313" key="6">
    <source>
        <dbReference type="Proteomes" id="UP001367676"/>
    </source>
</evidence>